<evidence type="ECO:0000313" key="2">
    <source>
        <dbReference type="EMBL" id="KZV46238.1"/>
    </source>
</evidence>
<protein>
    <submittedName>
        <fullName evidence="2">Uncharacterized protein</fullName>
    </submittedName>
</protein>
<sequence>MSLFDLQDVCIAIGSLATLDLPMVVDLIGIYVLKGPYCTLTTTNWFLQALSVIHRGSWDDVARRFTMIRWAMLVWGSNHKRLQLTLNPSLHHNRSPPPSPTRRRSAAALRRPVTPPCATIYVIGLVSITATRIFHPCQNPSDLLVQIDRGILIPLGYERDGYSDLMGELLFHLPVGVAADQNPAPGAQRKNAPGSCQFHEGIGTSTVDRLDRRLIRSTTRISTRSSILLGSHTPNIPPTILNTLSTISVREWETSTCVTLNGSGITDSACKNQSVMVSVYYGPFTSNIPIKSTTIDHAEPLGSLGFNDSAETRFELALESDSRTCVLALGYDGARI</sequence>
<gene>
    <name evidence="2" type="ORF">F511_08681</name>
</gene>
<organism evidence="2 3">
    <name type="scientific">Dorcoceras hygrometricum</name>
    <dbReference type="NCBI Taxonomy" id="472368"/>
    <lineage>
        <taxon>Eukaryota</taxon>
        <taxon>Viridiplantae</taxon>
        <taxon>Streptophyta</taxon>
        <taxon>Embryophyta</taxon>
        <taxon>Tracheophyta</taxon>
        <taxon>Spermatophyta</taxon>
        <taxon>Magnoliopsida</taxon>
        <taxon>eudicotyledons</taxon>
        <taxon>Gunneridae</taxon>
        <taxon>Pentapetalae</taxon>
        <taxon>asterids</taxon>
        <taxon>lamiids</taxon>
        <taxon>Lamiales</taxon>
        <taxon>Gesneriaceae</taxon>
        <taxon>Didymocarpoideae</taxon>
        <taxon>Trichosporeae</taxon>
        <taxon>Loxocarpinae</taxon>
        <taxon>Dorcoceras</taxon>
    </lineage>
</organism>
<evidence type="ECO:0000256" key="1">
    <source>
        <dbReference type="SAM" id="MobiDB-lite"/>
    </source>
</evidence>
<reference evidence="2 3" key="1">
    <citation type="journal article" date="2015" name="Proc. Natl. Acad. Sci. U.S.A.">
        <title>The resurrection genome of Boea hygrometrica: A blueprint for survival of dehydration.</title>
        <authorList>
            <person name="Xiao L."/>
            <person name="Yang G."/>
            <person name="Zhang L."/>
            <person name="Yang X."/>
            <person name="Zhao S."/>
            <person name="Ji Z."/>
            <person name="Zhou Q."/>
            <person name="Hu M."/>
            <person name="Wang Y."/>
            <person name="Chen M."/>
            <person name="Xu Y."/>
            <person name="Jin H."/>
            <person name="Xiao X."/>
            <person name="Hu G."/>
            <person name="Bao F."/>
            <person name="Hu Y."/>
            <person name="Wan P."/>
            <person name="Li L."/>
            <person name="Deng X."/>
            <person name="Kuang T."/>
            <person name="Xiang C."/>
            <person name="Zhu J.K."/>
            <person name="Oliver M.J."/>
            <person name="He Y."/>
        </authorList>
    </citation>
    <scope>NUCLEOTIDE SEQUENCE [LARGE SCALE GENOMIC DNA]</scope>
    <source>
        <strain evidence="3">cv. XS01</strain>
    </source>
</reference>
<name>A0A2Z7CH28_9LAMI</name>
<dbReference type="Proteomes" id="UP000250235">
    <property type="component" value="Unassembled WGS sequence"/>
</dbReference>
<feature type="region of interest" description="Disordered" evidence="1">
    <location>
        <begin position="86"/>
        <end position="110"/>
    </location>
</feature>
<dbReference type="AlphaFoldDB" id="A0A2Z7CH28"/>
<proteinExistence type="predicted"/>
<accession>A0A2Z7CH28</accession>
<evidence type="ECO:0000313" key="3">
    <source>
        <dbReference type="Proteomes" id="UP000250235"/>
    </source>
</evidence>
<keyword evidence="3" id="KW-1185">Reference proteome</keyword>
<dbReference type="EMBL" id="KQ995687">
    <property type="protein sequence ID" value="KZV46238.1"/>
    <property type="molecule type" value="Genomic_DNA"/>
</dbReference>